<feature type="non-terminal residue" evidence="8">
    <location>
        <position position="279"/>
    </location>
</feature>
<dbReference type="SUPFAM" id="SSF56601">
    <property type="entry name" value="beta-lactamase/transpeptidase-like"/>
    <property type="match status" value="1"/>
</dbReference>
<dbReference type="Gene3D" id="3.40.710.10">
    <property type="entry name" value="DD-peptidase/beta-lactamase superfamily"/>
    <property type="match status" value="1"/>
</dbReference>
<dbReference type="PRINTS" id="PR00725">
    <property type="entry name" value="DADACBPTASE1"/>
</dbReference>
<keyword evidence="2" id="KW-0732">Signal</keyword>
<evidence type="ECO:0000256" key="1">
    <source>
        <dbReference type="ARBA" id="ARBA00007164"/>
    </source>
</evidence>
<sequence>MLRNWSEYCRTIRLSGLISLALLTSYSVGGNIILPRAPELSAKGYILIDADSGRVLVESNADDSLPPASLTKIMTGYVVAAELETGRIGLDDEVPISVNAWRTKGSKMFIQEGTKVALSDLLRGVIVQSGNDASVAIAEYLAGDEDAFADVMNQYAMTIGMSSTNFLNSTGLPDDGHYTSARDMAALTLELIRRFPMHYAIYAEREFTFAEIRQPNRNRLLLRDRTVDGVKTGYTLAAGYCLVASAKRDGMRLVSVVMGASSDEVRMRETQKLLQYGFR</sequence>
<dbReference type="GO" id="GO:0008360">
    <property type="term" value="P:regulation of cell shape"/>
    <property type="evidence" value="ECO:0007669"/>
    <property type="project" value="UniProtKB-KW"/>
</dbReference>
<evidence type="ECO:0000259" key="7">
    <source>
        <dbReference type="Pfam" id="PF00768"/>
    </source>
</evidence>
<organism evidence="8">
    <name type="scientific">marine metagenome</name>
    <dbReference type="NCBI Taxonomy" id="408172"/>
    <lineage>
        <taxon>unclassified sequences</taxon>
        <taxon>metagenomes</taxon>
        <taxon>ecological metagenomes</taxon>
    </lineage>
</organism>
<protein>
    <recommendedName>
        <fullName evidence="7">Peptidase S11 D-alanyl-D-alanine carboxypeptidase A N-terminal domain-containing protein</fullName>
    </recommendedName>
</protein>
<evidence type="ECO:0000256" key="3">
    <source>
        <dbReference type="ARBA" id="ARBA00022801"/>
    </source>
</evidence>
<dbReference type="GO" id="GO:0009252">
    <property type="term" value="P:peptidoglycan biosynthetic process"/>
    <property type="evidence" value="ECO:0007669"/>
    <property type="project" value="UniProtKB-KW"/>
</dbReference>
<keyword evidence="4" id="KW-0133">Cell shape</keyword>
<evidence type="ECO:0000256" key="2">
    <source>
        <dbReference type="ARBA" id="ARBA00022729"/>
    </source>
</evidence>
<evidence type="ECO:0000256" key="6">
    <source>
        <dbReference type="ARBA" id="ARBA00023316"/>
    </source>
</evidence>
<dbReference type="GO" id="GO:0009002">
    <property type="term" value="F:serine-type D-Ala-D-Ala carboxypeptidase activity"/>
    <property type="evidence" value="ECO:0007669"/>
    <property type="project" value="InterPro"/>
</dbReference>
<keyword evidence="5" id="KW-0573">Peptidoglycan synthesis</keyword>
<dbReference type="InterPro" id="IPR018044">
    <property type="entry name" value="Peptidase_S11"/>
</dbReference>
<keyword evidence="6" id="KW-0961">Cell wall biogenesis/degradation</keyword>
<reference evidence="8" key="1">
    <citation type="submission" date="2018-05" db="EMBL/GenBank/DDBJ databases">
        <authorList>
            <person name="Lanie J.A."/>
            <person name="Ng W.-L."/>
            <person name="Kazmierczak K.M."/>
            <person name="Andrzejewski T.M."/>
            <person name="Davidsen T.M."/>
            <person name="Wayne K.J."/>
            <person name="Tettelin H."/>
            <person name="Glass J.I."/>
            <person name="Rusch D."/>
            <person name="Podicherti R."/>
            <person name="Tsui H.-C.T."/>
            <person name="Winkler M.E."/>
        </authorList>
    </citation>
    <scope>NUCLEOTIDE SEQUENCE</scope>
</reference>
<dbReference type="InterPro" id="IPR001967">
    <property type="entry name" value="Peptidase_S11_N"/>
</dbReference>
<proteinExistence type="inferred from homology"/>
<dbReference type="Pfam" id="PF00768">
    <property type="entry name" value="Peptidase_S11"/>
    <property type="match status" value="1"/>
</dbReference>
<dbReference type="InterPro" id="IPR012338">
    <property type="entry name" value="Beta-lactam/transpept-like"/>
</dbReference>
<accession>A0A381Q9T6</accession>
<dbReference type="AlphaFoldDB" id="A0A381Q9T6"/>
<feature type="domain" description="Peptidase S11 D-alanyl-D-alanine carboxypeptidase A N-terminal" evidence="7">
    <location>
        <begin position="36"/>
        <end position="261"/>
    </location>
</feature>
<dbReference type="PANTHER" id="PTHR21581">
    <property type="entry name" value="D-ALANYL-D-ALANINE CARBOXYPEPTIDASE"/>
    <property type="match status" value="1"/>
</dbReference>
<evidence type="ECO:0000313" key="8">
    <source>
        <dbReference type="EMBL" id="SUZ74403.1"/>
    </source>
</evidence>
<gene>
    <name evidence="8" type="ORF">METZ01_LOCUS27257</name>
</gene>
<name>A0A381Q9T6_9ZZZZ</name>
<dbReference type="EMBL" id="UINC01001210">
    <property type="protein sequence ID" value="SUZ74403.1"/>
    <property type="molecule type" value="Genomic_DNA"/>
</dbReference>
<comment type="similarity">
    <text evidence="1">Belongs to the peptidase S11 family.</text>
</comment>
<dbReference type="GO" id="GO:0071555">
    <property type="term" value="P:cell wall organization"/>
    <property type="evidence" value="ECO:0007669"/>
    <property type="project" value="UniProtKB-KW"/>
</dbReference>
<dbReference type="GO" id="GO:0006508">
    <property type="term" value="P:proteolysis"/>
    <property type="evidence" value="ECO:0007669"/>
    <property type="project" value="InterPro"/>
</dbReference>
<dbReference type="PANTHER" id="PTHR21581:SF6">
    <property type="entry name" value="TRAFFICKING PROTEIN PARTICLE COMPLEX SUBUNIT 12"/>
    <property type="match status" value="1"/>
</dbReference>
<keyword evidence="3" id="KW-0378">Hydrolase</keyword>
<evidence type="ECO:0000256" key="4">
    <source>
        <dbReference type="ARBA" id="ARBA00022960"/>
    </source>
</evidence>
<evidence type="ECO:0000256" key="5">
    <source>
        <dbReference type="ARBA" id="ARBA00022984"/>
    </source>
</evidence>